<dbReference type="Gene3D" id="3.30.10.20">
    <property type="match status" value="1"/>
</dbReference>
<gene>
    <name evidence="4" type="ORF">L0P92_32190</name>
</gene>
<sequence>MRTRTIAAALAAAALLTLTACEGTDDSGSSKPAASAEDTGGRTMQETDTAEADSEAPADDSGAEEAESETASLPDFVGKDLQAAQDEAQAAGFYVLDDQDASGQNRLQVFDRNWTVCRQDPEPGTHPTDTPVTLYAVKDDEAC</sequence>
<dbReference type="EMBL" id="JAKEIP010000195">
    <property type="protein sequence ID" value="MCF1598177.1"/>
    <property type="molecule type" value="Genomic_DNA"/>
</dbReference>
<feature type="signal peptide" evidence="2">
    <location>
        <begin position="1"/>
        <end position="22"/>
    </location>
</feature>
<keyword evidence="5" id="KW-1185">Reference proteome</keyword>
<feature type="region of interest" description="Disordered" evidence="1">
    <location>
        <begin position="22"/>
        <end position="80"/>
    </location>
</feature>
<protein>
    <submittedName>
        <fullName evidence="4">PASTA domain-containing protein</fullName>
    </submittedName>
</protein>
<feature type="domain" description="PASTA" evidence="3">
    <location>
        <begin position="67"/>
        <end position="138"/>
    </location>
</feature>
<accession>A0A9X1Q3B2</accession>
<keyword evidence="2" id="KW-0732">Signal</keyword>
<evidence type="ECO:0000256" key="1">
    <source>
        <dbReference type="SAM" id="MobiDB-lite"/>
    </source>
</evidence>
<evidence type="ECO:0000313" key="5">
    <source>
        <dbReference type="Proteomes" id="UP001139384"/>
    </source>
</evidence>
<evidence type="ECO:0000256" key="2">
    <source>
        <dbReference type="SAM" id="SignalP"/>
    </source>
</evidence>
<dbReference type="InterPro" id="IPR005543">
    <property type="entry name" value="PASTA_dom"/>
</dbReference>
<organism evidence="4 5">
    <name type="scientific">Streptomyces muensis</name>
    <dbReference type="NCBI Taxonomy" id="1077944"/>
    <lineage>
        <taxon>Bacteria</taxon>
        <taxon>Bacillati</taxon>
        <taxon>Actinomycetota</taxon>
        <taxon>Actinomycetes</taxon>
        <taxon>Kitasatosporales</taxon>
        <taxon>Streptomycetaceae</taxon>
        <taxon>Streptomyces</taxon>
    </lineage>
</organism>
<dbReference type="PROSITE" id="PS51257">
    <property type="entry name" value="PROKAR_LIPOPROTEIN"/>
    <property type="match status" value="1"/>
</dbReference>
<feature type="chain" id="PRO_5040864577" evidence="2">
    <location>
        <begin position="23"/>
        <end position="143"/>
    </location>
</feature>
<dbReference type="PROSITE" id="PS51178">
    <property type="entry name" value="PASTA"/>
    <property type="match status" value="1"/>
</dbReference>
<comment type="caution">
    <text evidence="4">The sequence shown here is derived from an EMBL/GenBank/DDBJ whole genome shotgun (WGS) entry which is preliminary data.</text>
</comment>
<proteinExistence type="predicted"/>
<reference evidence="4" key="1">
    <citation type="submission" date="2022-01" db="EMBL/GenBank/DDBJ databases">
        <title>Draft Genome Sequences of Seven Type Strains of the Genus Streptomyces.</title>
        <authorList>
            <person name="Aziz S."/>
            <person name="Coretto E."/>
            <person name="Chronakova A."/>
            <person name="Sproer C."/>
            <person name="Huber K."/>
            <person name="Nouioui I."/>
            <person name="Gross H."/>
        </authorList>
    </citation>
    <scope>NUCLEOTIDE SEQUENCE</scope>
    <source>
        <strain evidence="4">DSM 103493</strain>
    </source>
</reference>
<dbReference type="Pfam" id="PF03793">
    <property type="entry name" value="PASTA"/>
    <property type="match status" value="1"/>
</dbReference>
<dbReference type="Proteomes" id="UP001139384">
    <property type="component" value="Unassembled WGS sequence"/>
</dbReference>
<name>A0A9X1Q3B2_STRM4</name>
<feature type="compositionally biased region" description="Acidic residues" evidence="1">
    <location>
        <begin position="48"/>
        <end position="68"/>
    </location>
</feature>
<evidence type="ECO:0000259" key="3">
    <source>
        <dbReference type="PROSITE" id="PS51178"/>
    </source>
</evidence>
<dbReference type="AlphaFoldDB" id="A0A9X1Q3B2"/>
<dbReference type="RefSeq" id="WP_234766586.1">
    <property type="nucleotide sequence ID" value="NZ_JAKEIP010000195.1"/>
</dbReference>
<evidence type="ECO:0000313" key="4">
    <source>
        <dbReference type="EMBL" id="MCF1598177.1"/>
    </source>
</evidence>